<sequence>MLNSFKPWTGYALRIGVAPGALALVRTSIWRHEHALLLEDVHVKGDGREGLTDALYALLDRHPVRGWPLTLVLADELVRLWQVTPPRGSTRLSDLKAASALRFQTLFGDSAADWRIQADWSATRPFLAAALPQAWLDGFFGVARARRCHLTEVVPQLVAALNQYRRLRRPDAWFGLSHGGVLNLAVFDGKAFTAVRATPFPSGADCDWLNAYIAREALRIGVERPGRLEICGPTPRAWAVNPERLEFACTVFEDAVDPLWSDAARLALTGRLL</sequence>
<gene>
    <name evidence="1" type="ORF">NX778_22165</name>
</gene>
<dbReference type="Proteomes" id="UP001204621">
    <property type="component" value="Unassembled WGS sequence"/>
</dbReference>
<name>A0ABT2D3I7_9BURK</name>
<proteinExistence type="predicted"/>
<accession>A0ABT2D3I7</accession>
<dbReference type="RefSeq" id="WP_258813979.1">
    <property type="nucleotide sequence ID" value="NZ_JANUGU010000010.1"/>
</dbReference>
<evidence type="ECO:0000313" key="2">
    <source>
        <dbReference type="Proteomes" id="UP001204621"/>
    </source>
</evidence>
<evidence type="ECO:0000313" key="1">
    <source>
        <dbReference type="EMBL" id="MCS0660781.1"/>
    </source>
</evidence>
<comment type="caution">
    <text evidence="1">The sequence shown here is derived from an EMBL/GenBank/DDBJ whole genome shotgun (WGS) entry which is preliminary data.</text>
</comment>
<reference evidence="1 2" key="1">
    <citation type="submission" date="2022-08" db="EMBL/GenBank/DDBJ databases">
        <title>Reclassification of Massilia species as members of the genera Telluria, Duganella, Pseudoduganella, Mokoshia gen. nov. and Zemynaea gen. nov. using orthogonal and non-orthogonal genome-based approaches.</title>
        <authorList>
            <person name="Bowman J.P."/>
        </authorList>
    </citation>
    <scope>NUCLEOTIDE SEQUENCE [LARGE SCALE GENOMIC DNA]</scope>
    <source>
        <strain evidence="1 2">JCM 31606</strain>
    </source>
</reference>
<dbReference type="EMBL" id="JANUGU010000010">
    <property type="protein sequence ID" value="MCS0660781.1"/>
    <property type="molecule type" value="Genomic_DNA"/>
</dbReference>
<organism evidence="1 2">
    <name type="scientific">Massilia terrae</name>
    <dbReference type="NCBI Taxonomy" id="1811224"/>
    <lineage>
        <taxon>Bacteria</taxon>
        <taxon>Pseudomonadati</taxon>
        <taxon>Pseudomonadota</taxon>
        <taxon>Betaproteobacteria</taxon>
        <taxon>Burkholderiales</taxon>
        <taxon>Oxalobacteraceae</taxon>
        <taxon>Telluria group</taxon>
        <taxon>Massilia</taxon>
    </lineage>
</organism>
<protein>
    <submittedName>
        <fullName evidence="1">Uncharacterized protein</fullName>
    </submittedName>
</protein>
<keyword evidence="2" id="KW-1185">Reference proteome</keyword>